<comment type="caution">
    <text evidence="2">The sequence shown here is derived from an EMBL/GenBank/DDBJ whole genome shotgun (WGS) entry which is preliminary data.</text>
</comment>
<accession>A0A103Y7U9</accession>
<evidence type="ECO:0000256" key="1">
    <source>
        <dbReference type="ARBA" id="ARBA00006974"/>
    </source>
</evidence>
<dbReference type="Gramene" id="KVI04124">
    <property type="protein sequence ID" value="KVI04124"/>
    <property type="gene ID" value="Ccrd_017570"/>
</dbReference>
<organism evidence="2 3">
    <name type="scientific">Cynara cardunculus var. scolymus</name>
    <name type="common">Globe artichoke</name>
    <name type="synonym">Cynara scolymus</name>
    <dbReference type="NCBI Taxonomy" id="59895"/>
    <lineage>
        <taxon>Eukaryota</taxon>
        <taxon>Viridiplantae</taxon>
        <taxon>Streptophyta</taxon>
        <taxon>Embryophyta</taxon>
        <taxon>Tracheophyta</taxon>
        <taxon>Spermatophyta</taxon>
        <taxon>Magnoliopsida</taxon>
        <taxon>eudicotyledons</taxon>
        <taxon>Gunneridae</taxon>
        <taxon>Pentapetalae</taxon>
        <taxon>asterids</taxon>
        <taxon>campanulids</taxon>
        <taxon>Asterales</taxon>
        <taxon>Asteraceae</taxon>
        <taxon>Carduoideae</taxon>
        <taxon>Cardueae</taxon>
        <taxon>Carduinae</taxon>
        <taxon>Cynara</taxon>
    </lineage>
</organism>
<dbReference type="PANTHER" id="PTHR31929">
    <property type="entry name" value="SAUR-LIKE AUXIN-RESPONSIVE PROTEIN FAMILY-RELATED"/>
    <property type="match status" value="1"/>
</dbReference>
<dbReference type="EMBL" id="LEKV01002306">
    <property type="protein sequence ID" value="KVI04124.1"/>
    <property type="molecule type" value="Genomic_DNA"/>
</dbReference>
<dbReference type="STRING" id="59895.A0A103Y7U9"/>
<gene>
    <name evidence="2" type="ORF">Ccrd_017570</name>
</gene>
<comment type="similarity">
    <text evidence="1">Belongs to the ARG7 family.</text>
</comment>
<evidence type="ECO:0000313" key="2">
    <source>
        <dbReference type="EMBL" id="KVI04124.1"/>
    </source>
</evidence>
<dbReference type="Pfam" id="PF02519">
    <property type="entry name" value="Auxin_inducible"/>
    <property type="match status" value="1"/>
</dbReference>
<protein>
    <submittedName>
        <fullName evidence="2">Auxin responsive SAUR protein</fullName>
    </submittedName>
</protein>
<evidence type="ECO:0000313" key="3">
    <source>
        <dbReference type="Proteomes" id="UP000243975"/>
    </source>
</evidence>
<dbReference type="AlphaFoldDB" id="A0A103Y7U9"/>
<dbReference type="Proteomes" id="UP000243975">
    <property type="component" value="Unassembled WGS sequence"/>
</dbReference>
<name>A0A103Y7U9_CYNCS</name>
<dbReference type="OMA" id="TIHCEED"/>
<dbReference type="GO" id="GO:0009733">
    <property type="term" value="P:response to auxin"/>
    <property type="evidence" value="ECO:0007669"/>
    <property type="project" value="InterPro"/>
</dbReference>
<proteinExistence type="inferred from homology"/>
<keyword evidence="3" id="KW-1185">Reference proteome</keyword>
<dbReference type="InterPro" id="IPR003676">
    <property type="entry name" value="SAUR_fam"/>
</dbReference>
<sequence length="98" mass="11249">MGILRLPSLIANTKHFTKLQSLCNRNHSDVSKGYLAIYVGEIQKTRIVVPISFLEQPLFQDLLRKSEEEFGFHHPMGGLTIHCEEDVFMNLTYRLSVS</sequence>
<reference evidence="2 3" key="1">
    <citation type="journal article" date="2016" name="Sci. Rep.">
        <title>The genome sequence of the outbreeding globe artichoke constructed de novo incorporating a phase-aware low-pass sequencing strategy of F1 progeny.</title>
        <authorList>
            <person name="Scaglione D."/>
            <person name="Reyes-Chin-Wo S."/>
            <person name="Acquadro A."/>
            <person name="Froenicke L."/>
            <person name="Portis E."/>
            <person name="Beitel C."/>
            <person name="Tirone M."/>
            <person name="Mauro R."/>
            <person name="Lo Monaco A."/>
            <person name="Mauromicale G."/>
            <person name="Faccioli P."/>
            <person name="Cattivelli L."/>
            <person name="Rieseberg L."/>
            <person name="Michelmore R."/>
            <person name="Lanteri S."/>
        </authorList>
    </citation>
    <scope>NUCLEOTIDE SEQUENCE [LARGE SCALE GENOMIC DNA]</scope>
    <source>
        <strain evidence="2">2C</strain>
    </source>
</reference>